<reference evidence="1" key="2">
    <citation type="submission" date="2020-09" db="EMBL/GenBank/DDBJ databases">
        <authorList>
            <person name="Sun Q."/>
            <person name="Ohkuma M."/>
        </authorList>
    </citation>
    <scope>NUCLEOTIDE SEQUENCE</scope>
    <source>
        <strain evidence="1">JCM 15325</strain>
    </source>
</reference>
<protein>
    <submittedName>
        <fullName evidence="1">Uncharacterized protein</fullName>
    </submittedName>
</protein>
<gene>
    <name evidence="1" type="ORF">GCM10007968_07070</name>
</gene>
<dbReference type="AlphaFoldDB" id="A0A917RZV7"/>
<keyword evidence="2" id="KW-1185">Reference proteome</keyword>
<name>A0A917RZV7_9BACL</name>
<proteinExistence type="predicted"/>
<sequence length="89" mass="10225">MNKLYIFAYKAPVAPMDAYAGYFDGTFHPKPGVLNSFDELMDQDYVEFFGDCGFLEHIPQRFFGDLYAKMEAAYTRLNGGEEQLSLFEI</sequence>
<evidence type="ECO:0000313" key="2">
    <source>
        <dbReference type="Proteomes" id="UP000654670"/>
    </source>
</evidence>
<dbReference type="RefSeq" id="WP_188801690.1">
    <property type="nucleotide sequence ID" value="NZ_BMOK01000002.1"/>
</dbReference>
<reference evidence="1" key="1">
    <citation type="journal article" date="2014" name="Int. J. Syst. Evol. Microbiol.">
        <title>Complete genome sequence of Corynebacterium casei LMG S-19264T (=DSM 44701T), isolated from a smear-ripened cheese.</title>
        <authorList>
            <consortium name="US DOE Joint Genome Institute (JGI-PGF)"/>
            <person name="Walter F."/>
            <person name="Albersmeier A."/>
            <person name="Kalinowski J."/>
            <person name="Ruckert C."/>
        </authorList>
    </citation>
    <scope>NUCLEOTIDE SEQUENCE</scope>
    <source>
        <strain evidence="1">JCM 15325</strain>
    </source>
</reference>
<dbReference type="EMBL" id="BMOK01000002">
    <property type="protein sequence ID" value="GGL45551.1"/>
    <property type="molecule type" value="Genomic_DNA"/>
</dbReference>
<organism evidence="1 2">
    <name type="scientific">Sporolactobacillus putidus</name>
    <dbReference type="NCBI Taxonomy" id="492735"/>
    <lineage>
        <taxon>Bacteria</taxon>
        <taxon>Bacillati</taxon>
        <taxon>Bacillota</taxon>
        <taxon>Bacilli</taxon>
        <taxon>Bacillales</taxon>
        <taxon>Sporolactobacillaceae</taxon>
        <taxon>Sporolactobacillus</taxon>
    </lineage>
</organism>
<evidence type="ECO:0000313" key="1">
    <source>
        <dbReference type="EMBL" id="GGL45551.1"/>
    </source>
</evidence>
<comment type="caution">
    <text evidence="1">The sequence shown here is derived from an EMBL/GenBank/DDBJ whole genome shotgun (WGS) entry which is preliminary data.</text>
</comment>
<accession>A0A917RZV7</accession>
<dbReference type="Proteomes" id="UP000654670">
    <property type="component" value="Unassembled WGS sequence"/>
</dbReference>